<organism evidence="1 2">
    <name type="scientific">Glomus cerebriforme</name>
    <dbReference type="NCBI Taxonomy" id="658196"/>
    <lineage>
        <taxon>Eukaryota</taxon>
        <taxon>Fungi</taxon>
        <taxon>Fungi incertae sedis</taxon>
        <taxon>Mucoromycota</taxon>
        <taxon>Glomeromycotina</taxon>
        <taxon>Glomeromycetes</taxon>
        <taxon>Glomerales</taxon>
        <taxon>Glomeraceae</taxon>
        <taxon>Glomus</taxon>
    </lineage>
</organism>
<dbReference type="STRING" id="658196.A0A397TE08"/>
<proteinExistence type="predicted"/>
<protein>
    <submittedName>
        <fullName evidence="1">Uncharacterized protein</fullName>
    </submittedName>
</protein>
<sequence>MVAQNSILAAADHDFTKLSITPLVIFFISIPNEISESFYDGQNMLNNRTERLSLKKKKFKCNDSANMEAITELFELSGNIVAFIL</sequence>
<keyword evidence="2" id="KW-1185">Reference proteome</keyword>
<reference evidence="1 2" key="1">
    <citation type="submission" date="2018-06" db="EMBL/GenBank/DDBJ databases">
        <title>Comparative genomics reveals the genomic features of Rhizophagus irregularis, R. cerebriforme, R. diaphanum and Gigaspora rosea, and their symbiotic lifestyle signature.</title>
        <authorList>
            <person name="Morin E."/>
            <person name="San Clemente H."/>
            <person name="Chen E.C.H."/>
            <person name="De La Providencia I."/>
            <person name="Hainaut M."/>
            <person name="Kuo A."/>
            <person name="Kohler A."/>
            <person name="Murat C."/>
            <person name="Tang N."/>
            <person name="Roy S."/>
            <person name="Loubradou J."/>
            <person name="Henrissat B."/>
            <person name="Grigoriev I.V."/>
            <person name="Corradi N."/>
            <person name="Roux C."/>
            <person name="Martin F.M."/>
        </authorList>
    </citation>
    <scope>NUCLEOTIDE SEQUENCE [LARGE SCALE GENOMIC DNA]</scope>
    <source>
        <strain evidence="1 2">DAOM 227022</strain>
    </source>
</reference>
<comment type="caution">
    <text evidence="1">The sequence shown here is derived from an EMBL/GenBank/DDBJ whole genome shotgun (WGS) entry which is preliminary data.</text>
</comment>
<name>A0A397TE08_9GLOM</name>
<accession>A0A397TE08</accession>
<gene>
    <name evidence="1" type="ORF">C1645_815395</name>
</gene>
<dbReference type="OrthoDB" id="2371840at2759"/>
<dbReference type="EMBL" id="QKYT01000045">
    <property type="protein sequence ID" value="RIA96378.1"/>
    <property type="molecule type" value="Genomic_DNA"/>
</dbReference>
<evidence type="ECO:0000313" key="1">
    <source>
        <dbReference type="EMBL" id="RIA96378.1"/>
    </source>
</evidence>
<dbReference type="AlphaFoldDB" id="A0A397TE08"/>
<dbReference type="Proteomes" id="UP000265703">
    <property type="component" value="Unassembled WGS sequence"/>
</dbReference>
<evidence type="ECO:0000313" key="2">
    <source>
        <dbReference type="Proteomes" id="UP000265703"/>
    </source>
</evidence>